<accession>A0A1A0HF36</accession>
<feature type="domain" description="Histone deacetylase" evidence="19">
    <location>
        <begin position="24"/>
        <end position="313"/>
    </location>
</feature>
<dbReference type="PRINTS" id="PR01271">
    <property type="entry name" value="HISDACETLASE"/>
</dbReference>
<reference evidence="20 21" key="1">
    <citation type="submission" date="2016-05" db="EMBL/GenBank/DDBJ databases">
        <title>Comparative genomics of biotechnologically important yeasts.</title>
        <authorList>
            <consortium name="DOE Joint Genome Institute"/>
            <person name="Riley R."/>
            <person name="Haridas S."/>
            <person name="Wolfe K.H."/>
            <person name="Lopes M.R."/>
            <person name="Hittinger C.T."/>
            <person name="Goker M."/>
            <person name="Salamov A."/>
            <person name="Wisecaver J."/>
            <person name="Long T.M."/>
            <person name="Aerts A.L."/>
            <person name="Barry K."/>
            <person name="Choi C."/>
            <person name="Clum A."/>
            <person name="Coughlan A.Y."/>
            <person name="Deshpande S."/>
            <person name="Douglass A.P."/>
            <person name="Hanson S.J."/>
            <person name="Klenk H.-P."/>
            <person name="LaButti K."/>
            <person name="Lapidus A."/>
            <person name="Lindquist E."/>
            <person name="Lipzen A."/>
            <person name="Meier-kolthoff J.P."/>
            <person name="Ohm R.A."/>
            <person name="Otillar R.P."/>
            <person name="Pangilinan J."/>
            <person name="Peng Y."/>
            <person name="Rokas A."/>
            <person name="Rosa C.A."/>
            <person name="Scheuner C."/>
            <person name="Sibirny A.A."/>
            <person name="Slot J.C."/>
            <person name="Stielow J.B."/>
            <person name="Sun H."/>
            <person name="Kurtzman C.P."/>
            <person name="Blackwell M."/>
            <person name="Grigoriev I.V."/>
            <person name="Jeffries T.W."/>
        </authorList>
    </citation>
    <scope>NUCLEOTIDE SEQUENCE [LARGE SCALE GENOMIC DNA]</scope>
    <source>
        <strain evidence="20 21">NRRL YB-4993</strain>
    </source>
</reference>
<dbReference type="GO" id="GO:0000118">
    <property type="term" value="C:histone deacetylase complex"/>
    <property type="evidence" value="ECO:0007669"/>
    <property type="project" value="EnsemblFungi"/>
</dbReference>
<dbReference type="Pfam" id="PF00850">
    <property type="entry name" value="Hist_deacetyl"/>
    <property type="match status" value="1"/>
</dbReference>
<dbReference type="GO" id="GO:0045944">
    <property type="term" value="P:positive regulation of transcription by RNA polymerase II"/>
    <property type="evidence" value="ECO:0007669"/>
    <property type="project" value="EnsemblFungi"/>
</dbReference>
<keyword evidence="12" id="KW-0156">Chromatin regulator</keyword>
<evidence type="ECO:0000256" key="12">
    <source>
        <dbReference type="ARBA" id="ARBA00022853"/>
    </source>
</evidence>
<protein>
    <recommendedName>
        <fullName evidence="16">Histone deacetylase 8</fullName>
        <ecNumber evidence="6">3.5.1.98</ecNumber>
    </recommendedName>
    <alternativeName>
        <fullName evidence="17">Protein deacetylase HDAC8</fullName>
    </alternativeName>
    <alternativeName>
        <fullName evidence="18">Protein decrotonylase HDAC8</fullName>
    </alternativeName>
</protein>
<evidence type="ECO:0000256" key="18">
    <source>
        <dbReference type="ARBA" id="ARBA00042783"/>
    </source>
</evidence>
<evidence type="ECO:0000256" key="14">
    <source>
        <dbReference type="ARBA" id="ARBA00023163"/>
    </source>
</evidence>
<evidence type="ECO:0000256" key="15">
    <source>
        <dbReference type="ARBA" id="ARBA00023242"/>
    </source>
</evidence>
<evidence type="ECO:0000256" key="3">
    <source>
        <dbReference type="ARBA" id="ARBA00004286"/>
    </source>
</evidence>
<evidence type="ECO:0000256" key="6">
    <source>
        <dbReference type="ARBA" id="ARBA00012111"/>
    </source>
</evidence>
<dbReference type="InterPro" id="IPR023696">
    <property type="entry name" value="Ureohydrolase_dom_sf"/>
</dbReference>
<dbReference type="OrthoDB" id="73273at2759"/>
<sequence>MSSKQRQVHICLSGHTANICDKLPSNLGRLSLIDSLISAFGLYSKCLLVNVVPASAKELCVFHDEKYVAELLKERHEENTSFSKEEAKYGLLFDCPPFAGLHEYVLHVTGSSLSAANVLLRNRDTDSQHVVINWYGGRHHAHKAGASGFCYVNDIVLAILRLRTLYRKIFYLDVDLHHGDGVEAAFRFLKFVTTCSVHRHDLGFFPGTGNSSGAGAYNIPTKRGLGDKNFKDIIARVVAPIIAKHTPDIIVVQCGSDGLASDPSGEWNLSIDGLASSISGLVDKFQSVPFLVLGGGGYNHTETARFSAWLTKTLIGDVTEWGDIPEHACLDAYENDGFQFWTPGNKAGKPARCDENKDIGAIRANTLEYLWN</sequence>
<comment type="similarity">
    <text evidence="5">Belongs to the histone deacetylase family. HD type 1 subfamily.</text>
</comment>
<dbReference type="GeneID" id="30029446"/>
<evidence type="ECO:0000256" key="9">
    <source>
        <dbReference type="ARBA" id="ARBA00022491"/>
    </source>
</evidence>
<keyword evidence="7" id="KW-0158">Chromosome</keyword>
<dbReference type="SUPFAM" id="SSF52768">
    <property type="entry name" value="Arginase/deacetylase"/>
    <property type="match status" value="1"/>
</dbReference>
<dbReference type="Proteomes" id="UP000092555">
    <property type="component" value="Unassembled WGS sequence"/>
</dbReference>
<keyword evidence="15" id="KW-0539">Nucleus</keyword>
<dbReference type="InterPro" id="IPR003084">
    <property type="entry name" value="HDAC_I/II"/>
</dbReference>
<dbReference type="PANTHER" id="PTHR10625">
    <property type="entry name" value="HISTONE DEACETYLASE HDAC1-RELATED"/>
    <property type="match status" value="1"/>
</dbReference>
<dbReference type="GO" id="GO:0005694">
    <property type="term" value="C:chromosome"/>
    <property type="evidence" value="ECO:0007669"/>
    <property type="project" value="UniProtKB-SubCell"/>
</dbReference>
<evidence type="ECO:0000256" key="10">
    <source>
        <dbReference type="ARBA" id="ARBA00022723"/>
    </source>
</evidence>
<evidence type="ECO:0000256" key="8">
    <source>
        <dbReference type="ARBA" id="ARBA00022490"/>
    </source>
</evidence>
<evidence type="ECO:0000256" key="11">
    <source>
        <dbReference type="ARBA" id="ARBA00022801"/>
    </source>
</evidence>
<evidence type="ECO:0000256" key="5">
    <source>
        <dbReference type="ARBA" id="ARBA00006457"/>
    </source>
</evidence>
<dbReference type="AlphaFoldDB" id="A0A1A0HF36"/>
<dbReference type="InterPro" id="IPR023801">
    <property type="entry name" value="His_deacetylse_dom"/>
</dbReference>
<dbReference type="PRINTS" id="PR01270">
    <property type="entry name" value="HDASUPER"/>
</dbReference>
<evidence type="ECO:0000256" key="4">
    <source>
        <dbReference type="ARBA" id="ARBA00004496"/>
    </source>
</evidence>
<evidence type="ECO:0000256" key="13">
    <source>
        <dbReference type="ARBA" id="ARBA00023015"/>
    </source>
</evidence>
<dbReference type="InterPro" id="IPR037138">
    <property type="entry name" value="His_deacetylse_dom_sf"/>
</dbReference>
<keyword evidence="11" id="KW-0378">Hydrolase</keyword>
<keyword evidence="9" id="KW-0678">Repressor</keyword>
<gene>
    <name evidence="20" type="ORF">METBIDRAFT_34419</name>
</gene>
<dbReference type="PANTHER" id="PTHR10625:SF14">
    <property type="entry name" value="HISTONE DEACETYLASE 8"/>
    <property type="match status" value="1"/>
</dbReference>
<proteinExistence type="inferred from homology"/>
<evidence type="ECO:0000256" key="7">
    <source>
        <dbReference type="ARBA" id="ARBA00022454"/>
    </source>
</evidence>
<dbReference type="RefSeq" id="XP_018713225.1">
    <property type="nucleotide sequence ID" value="XM_018856470.1"/>
</dbReference>
<dbReference type="GO" id="GO:0031507">
    <property type="term" value="P:heterochromatin formation"/>
    <property type="evidence" value="ECO:0007669"/>
    <property type="project" value="TreeGrafter"/>
</dbReference>
<keyword evidence="8" id="KW-0963">Cytoplasm</keyword>
<keyword evidence="10" id="KW-0479">Metal-binding</keyword>
<evidence type="ECO:0000313" key="21">
    <source>
        <dbReference type="Proteomes" id="UP000092555"/>
    </source>
</evidence>
<keyword evidence="14" id="KW-0804">Transcription</keyword>
<comment type="cofactor">
    <cofactor evidence="1">
        <name>a divalent metal cation</name>
        <dbReference type="ChEBI" id="CHEBI:60240"/>
    </cofactor>
</comment>
<keyword evidence="13" id="KW-0805">Transcription regulation</keyword>
<dbReference type="EC" id="3.5.1.98" evidence="6"/>
<dbReference type="EMBL" id="LXTC01000001">
    <property type="protein sequence ID" value="OBA22744.1"/>
    <property type="molecule type" value="Genomic_DNA"/>
</dbReference>
<dbReference type="Gene3D" id="3.40.800.20">
    <property type="entry name" value="Histone deacetylase domain"/>
    <property type="match status" value="1"/>
</dbReference>
<dbReference type="InterPro" id="IPR000286">
    <property type="entry name" value="HDACs"/>
</dbReference>
<evidence type="ECO:0000256" key="16">
    <source>
        <dbReference type="ARBA" id="ARBA00040347"/>
    </source>
</evidence>
<evidence type="ECO:0000313" key="20">
    <source>
        <dbReference type="EMBL" id="OBA22744.1"/>
    </source>
</evidence>
<comment type="caution">
    <text evidence="20">The sequence shown here is derived from an EMBL/GenBank/DDBJ whole genome shotgun (WGS) entry which is preliminary data.</text>
</comment>
<keyword evidence="21" id="KW-1185">Reference proteome</keyword>
<name>A0A1A0HF36_9ASCO</name>
<organism evidence="20 21">
    <name type="scientific">Metschnikowia bicuspidata var. bicuspidata NRRL YB-4993</name>
    <dbReference type="NCBI Taxonomy" id="869754"/>
    <lineage>
        <taxon>Eukaryota</taxon>
        <taxon>Fungi</taxon>
        <taxon>Dikarya</taxon>
        <taxon>Ascomycota</taxon>
        <taxon>Saccharomycotina</taxon>
        <taxon>Pichiomycetes</taxon>
        <taxon>Metschnikowiaceae</taxon>
        <taxon>Metschnikowia</taxon>
    </lineage>
</organism>
<dbReference type="GO" id="GO:0141221">
    <property type="term" value="F:histone deacetylase activity, hydrolytic mechanism"/>
    <property type="evidence" value="ECO:0007669"/>
    <property type="project" value="UniProtKB-EC"/>
</dbReference>
<dbReference type="GO" id="GO:0046872">
    <property type="term" value="F:metal ion binding"/>
    <property type="evidence" value="ECO:0007669"/>
    <property type="project" value="UniProtKB-KW"/>
</dbReference>
<dbReference type="GO" id="GO:0005737">
    <property type="term" value="C:cytoplasm"/>
    <property type="evidence" value="ECO:0007669"/>
    <property type="project" value="UniProtKB-SubCell"/>
</dbReference>
<dbReference type="STRING" id="869754.A0A1A0HF36"/>
<evidence type="ECO:0000256" key="1">
    <source>
        <dbReference type="ARBA" id="ARBA00001968"/>
    </source>
</evidence>
<evidence type="ECO:0000259" key="19">
    <source>
        <dbReference type="Pfam" id="PF00850"/>
    </source>
</evidence>
<evidence type="ECO:0000256" key="2">
    <source>
        <dbReference type="ARBA" id="ARBA00004123"/>
    </source>
</evidence>
<comment type="subcellular location">
    <subcellularLocation>
        <location evidence="3">Chromosome</location>
    </subcellularLocation>
    <subcellularLocation>
        <location evidence="4">Cytoplasm</location>
    </subcellularLocation>
    <subcellularLocation>
        <location evidence="2">Nucleus</location>
    </subcellularLocation>
</comment>
<evidence type="ECO:0000256" key="17">
    <source>
        <dbReference type="ARBA" id="ARBA00041964"/>
    </source>
</evidence>